<dbReference type="InterPro" id="IPR011009">
    <property type="entry name" value="Kinase-like_dom_sf"/>
</dbReference>
<dbReference type="Gene3D" id="3.90.1200.10">
    <property type="match status" value="1"/>
</dbReference>
<dbReference type="InterPro" id="IPR047175">
    <property type="entry name" value="CotS-like"/>
</dbReference>
<evidence type="ECO:0000259" key="1">
    <source>
        <dbReference type="Pfam" id="PF01636"/>
    </source>
</evidence>
<dbReference type="AlphaFoldDB" id="A0A942UTE5"/>
<dbReference type="Gene3D" id="3.30.200.20">
    <property type="entry name" value="Phosphorylase Kinase, domain 1"/>
    <property type="match status" value="1"/>
</dbReference>
<dbReference type="NCBIfam" id="TIGR02904">
    <property type="entry name" value="spore_ysxE"/>
    <property type="match status" value="1"/>
</dbReference>
<name>A0A942UTE5_9BACI</name>
<sequence>MEMANNLNDEISRLAGNYGLQMNFVEKHGRVFKIYSDKGEFALKRMDANKGLDFLRHIQHLYQLGYNRIVPVYPTLDGRYAILEGNSLYYLMPWLENKEREDRYQKHKDLFRELARLHTLSVREVPVSKEDRKEHYDQTTASWENEQEALEGFIERSERKSYMSPFQLLFCTYFSEIYGGYRFALNKLKEWHEATVEETKARSVIIHGKISNEHFLYNEDGVGFFTNFEQAGIASPIHDLLPFLARTLNTHQKQFEESVNWLNTYFRHFPFKQDEMLLFLSYLGHPGPIFRVIEKYFSTGNEKNEMKLVIQLQRQYWRMKNTEYVVMRFEDIERQKKEQSQPPPSV</sequence>
<dbReference type="Pfam" id="PF01636">
    <property type="entry name" value="APH"/>
    <property type="match status" value="1"/>
</dbReference>
<keyword evidence="2" id="KW-0167">Capsid protein</keyword>
<dbReference type="PANTHER" id="PTHR39179:SF3">
    <property type="entry name" value="COTS-RELATED PROTEIN"/>
    <property type="match status" value="1"/>
</dbReference>
<gene>
    <name evidence="2" type="primary">ysxE</name>
    <name evidence="2" type="ORF">KHA91_07455</name>
</gene>
<evidence type="ECO:0000313" key="2">
    <source>
        <dbReference type="EMBL" id="MBS4222594.1"/>
    </source>
</evidence>
<dbReference type="GO" id="GO:0042601">
    <property type="term" value="C:endospore-forming forespore"/>
    <property type="evidence" value="ECO:0007669"/>
    <property type="project" value="TreeGrafter"/>
</dbReference>
<proteinExistence type="predicted"/>
<protein>
    <submittedName>
        <fullName evidence="2">Spore coat protein YsxE</fullName>
    </submittedName>
</protein>
<comment type="caution">
    <text evidence="2">The sequence shown here is derived from an EMBL/GenBank/DDBJ whole genome shotgun (WGS) entry which is preliminary data.</text>
</comment>
<dbReference type="SUPFAM" id="SSF56112">
    <property type="entry name" value="Protein kinase-like (PK-like)"/>
    <property type="match status" value="1"/>
</dbReference>
<organism evidence="2 3">
    <name type="scientific">Lederbergia citrea</name>
    <dbReference type="NCBI Taxonomy" id="2833581"/>
    <lineage>
        <taxon>Bacteria</taxon>
        <taxon>Bacillati</taxon>
        <taxon>Bacillota</taxon>
        <taxon>Bacilli</taxon>
        <taxon>Bacillales</taxon>
        <taxon>Bacillaceae</taxon>
        <taxon>Lederbergia</taxon>
    </lineage>
</organism>
<keyword evidence="3" id="KW-1185">Reference proteome</keyword>
<accession>A0A942UTE5</accession>
<keyword evidence="2" id="KW-0946">Virion</keyword>
<dbReference type="InterPro" id="IPR014253">
    <property type="entry name" value="Spore_coat_YsxE"/>
</dbReference>
<evidence type="ECO:0000313" key="3">
    <source>
        <dbReference type="Proteomes" id="UP000676456"/>
    </source>
</evidence>
<dbReference type="Proteomes" id="UP000676456">
    <property type="component" value="Unassembled WGS sequence"/>
</dbReference>
<feature type="domain" description="Aminoglycoside phosphotransferase" evidence="1">
    <location>
        <begin position="30"/>
        <end position="247"/>
    </location>
</feature>
<reference evidence="2 3" key="1">
    <citation type="submission" date="2021-05" db="EMBL/GenBank/DDBJ databases">
        <title>Novel Bacillus species.</title>
        <authorList>
            <person name="Liu G."/>
        </authorList>
    </citation>
    <scope>NUCLEOTIDE SEQUENCE [LARGE SCALE GENOMIC DNA]</scope>
    <source>
        <strain evidence="2 3">FJAT-49682</strain>
    </source>
</reference>
<dbReference type="EMBL" id="JAGYPN010000001">
    <property type="protein sequence ID" value="MBS4222594.1"/>
    <property type="molecule type" value="Genomic_DNA"/>
</dbReference>
<dbReference type="InterPro" id="IPR002575">
    <property type="entry name" value="Aminoglycoside_PTrfase"/>
</dbReference>
<dbReference type="PANTHER" id="PTHR39179">
    <property type="entry name" value="SPORE COAT PROTEIN I"/>
    <property type="match status" value="1"/>
</dbReference>